<feature type="non-terminal residue" evidence="1">
    <location>
        <position position="1"/>
    </location>
</feature>
<proteinExistence type="predicted"/>
<reference evidence="1 2" key="2">
    <citation type="journal article" date="2017" name="Front. Plant Sci.">
        <title>Gene Classification and Mining of Molecular Markers Useful in Red Clover (Trifolium pratense) Breeding.</title>
        <authorList>
            <person name="Istvanek J."/>
            <person name="Dluhosova J."/>
            <person name="Dluhos P."/>
            <person name="Patkova L."/>
            <person name="Nedelnik J."/>
            <person name="Repkova J."/>
        </authorList>
    </citation>
    <scope>NUCLEOTIDE SEQUENCE [LARGE SCALE GENOMIC DNA]</scope>
    <source>
        <strain evidence="2">cv. Tatra</strain>
        <tissue evidence="1">Young leaves</tissue>
    </source>
</reference>
<gene>
    <name evidence="1" type="ORF">L195_g058102</name>
</gene>
<protein>
    <submittedName>
        <fullName evidence="1">Uncharacterized protein</fullName>
    </submittedName>
</protein>
<dbReference type="EMBL" id="ASHM01118773">
    <property type="protein sequence ID" value="PNX56225.1"/>
    <property type="molecule type" value="Genomic_DNA"/>
</dbReference>
<reference evidence="1 2" key="1">
    <citation type="journal article" date="2014" name="Am. J. Bot.">
        <title>Genome assembly and annotation for red clover (Trifolium pratense; Fabaceae).</title>
        <authorList>
            <person name="Istvanek J."/>
            <person name="Jaros M."/>
            <person name="Krenek A."/>
            <person name="Repkova J."/>
        </authorList>
    </citation>
    <scope>NUCLEOTIDE SEQUENCE [LARGE SCALE GENOMIC DNA]</scope>
    <source>
        <strain evidence="2">cv. Tatra</strain>
        <tissue evidence="1">Young leaves</tissue>
    </source>
</reference>
<organism evidence="1 2">
    <name type="scientific">Trifolium pratense</name>
    <name type="common">Red clover</name>
    <dbReference type="NCBI Taxonomy" id="57577"/>
    <lineage>
        <taxon>Eukaryota</taxon>
        <taxon>Viridiplantae</taxon>
        <taxon>Streptophyta</taxon>
        <taxon>Embryophyta</taxon>
        <taxon>Tracheophyta</taxon>
        <taxon>Spermatophyta</taxon>
        <taxon>Magnoliopsida</taxon>
        <taxon>eudicotyledons</taxon>
        <taxon>Gunneridae</taxon>
        <taxon>Pentapetalae</taxon>
        <taxon>rosids</taxon>
        <taxon>fabids</taxon>
        <taxon>Fabales</taxon>
        <taxon>Fabaceae</taxon>
        <taxon>Papilionoideae</taxon>
        <taxon>50 kb inversion clade</taxon>
        <taxon>NPAAA clade</taxon>
        <taxon>Hologalegina</taxon>
        <taxon>IRL clade</taxon>
        <taxon>Trifolieae</taxon>
        <taxon>Trifolium</taxon>
    </lineage>
</organism>
<comment type="caution">
    <text evidence="1">The sequence shown here is derived from an EMBL/GenBank/DDBJ whole genome shotgun (WGS) entry which is preliminary data.</text>
</comment>
<name>A0A2K3JQA6_TRIPR</name>
<evidence type="ECO:0000313" key="1">
    <source>
        <dbReference type="EMBL" id="PNX56225.1"/>
    </source>
</evidence>
<evidence type="ECO:0000313" key="2">
    <source>
        <dbReference type="Proteomes" id="UP000236291"/>
    </source>
</evidence>
<accession>A0A2K3JQA6</accession>
<sequence length="15" mass="1707">RWMAVEQVVDGRSSS</sequence>
<dbReference type="Proteomes" id="UP000236291">
    <property type="component" value="Unassembled WGS sequence"/>
</dbReference>